<reference evidence="1" key="1">
    <citation type="submission" date="2022-07" db="EMBL/GenBank/DDBJ databases">
        <authorList>
            <person name="Wu T."/>
        </authorList>
    </citation>
    <scope>NUCLEOTIDE SEQUENCE</scope>
    <source>
        <strain evidence="1">SD-1</strain>
    </source>
</reference>
<dbReference type="Proteomes" id="UP001163293">
    <property type="component" value="Chromosome"/>
</dbReference>
<accession>A0AAX3EGN7</accession>
<name>A0AAX3EGN7_PAEUR</name>
<evidence type="ECO:0000313" key="2">
    <source>
        <dbReference type="Proteomes" id="UP001163293"/>
    </source>
</evidence>
<proteinExistence type="predicted"/>
<organism evidence="1 2">
    <name type="scientific">Paenarthrobacter ureafaciens</name>
    <dbReference type="NCBI Taxonomy" id="37931"/>
    <lineage>
        <taxon>Bacteria</taxon>
        <taxon>Bacillati</taxon>
        <taxon>Actinomycetota</taxon>
        <taxon>Actinomycetes</taxon>
        <taxon>Micrococcales</taxon>
        <taxon>Micrococcaceae</taxon>
        <taxon>Paenarthrobacter</taxon>
    </lineage>
</organism>
<dbReference type="RefSeq" id="WP_139126899.1">
    <property type="nucleotide sequence ID" value="NZ_CP101180.1"/>
</dbReference>
<gene>
    <name evidence="1" type="ORF">NL394_18135</name>
</gene>
<protein>
    <submittedName>
        <fullName evidence="1">Uncharacterized protein</fullName>
    </submittedName>
</protein>
<keyword evidence="2" id="KW-1185">Reference proteome</keyword>
<sequence length="88" mass="9828">MLREQSQEGRLGDTLFASKSRTHFAGLVSSDQPIELVSCEAIREPVSLDLADWLWRARLGLTRVHPFHGSSDGRHLIYLEAGPVRVTS</sequence>
<dbReference type="EMBL" id="CP101185">
    <property type="protein sequence ID" value="UYV96944.1"/>
    <property type="molecule type" value="Genomic_DNA"/>
</dbReference>
<dbReference type="AlphaFoldDB" id="A0AAX3EGN7"/>
<evidence type="ECO:0000313" key="1">
    <source>
        <dbReference type="EMBL" id="UYV96944.1"/>
    </source>
</evidence>